<gene>
    <name evidence="1" type="ORF">M8818_003279</name>
</gene>
<keyword evidence="2" id="KW-1185">Reference proteome</keyword>
<evidence type="ECO:0000313" key="1">
    <source>
        <dbReference type="EMBL" id="KAK8211312.1"/>
    </source>
</evidence>
<proteinExistence type="predicted"/>
<organism evidence="1 2">
    <name type="scientific">Zalaria obscura</name>
    <dbReference type="NCBI Taxonomy" id="2024903"/>
    <lineage>
        <taxon>Eukaryota</taxon>
        <taxon>Fungi</taxon>
        <taxon>Dikarya</taxon>
        <taxon>Ascomycota</taxon>
        <taxon>Pezizomycotina</taxon>
        <taxon>Dothideomycetes</taxon>
        <taxon>Dothideomycetidae</taxon>
        <taxon>Dothideales</taxon>
        <taxon>Zalariaceae</taxon>
        <taxon>Zalaria</taxon>
    </lineage>
</organism>
<accession>A0ACC3SF47</accession>
<name>A0ACC3SF47_9PEZI</name>
<protein>
    <submittedName>
        <fullName evidence="1">Uncharacterized protein</fullName>
    </submittedName>
</protein>
<sequence length="1219" mass="131908">MGFPGVTLSRPSEFQRASYLDSTTTGTRHSDSTRIAMRFAMLLDGVSFLFTSSFNSLCVGAALAWIIYRAIQVLHKPLDELVSLLGFEIPVGPAVDLADIKANGVVLHWKAAEDRKSTQKYEVQVNVGELSPTDTSVIISGLQPEQFYVIRVIVVNTSEFRSPSDAVRICTKPADSGDFFPHTAPPTASEGQDGAQPESIIKIRPFKAFQDPFASAIVAPPMVREISGGPGQPRRIVSGRRTSPAVLGNDAHPSTLDEAEPEESQQQLAQKFDEIGREIREIEKQLQEEDQEAIATKAELLKERDEARADLKKKEENSRNLRKEVNALERTNATAQSKKAAQERALSEKRNERQKLKDDTIRWEKETLEFQEDMERLKSEKQSLLENAEQEKQALQEKYQEELDLLKRVEEENRDKGAQIKKLERDKTDSPENAVSVEGNNYDLHAQDIEEDRMWEARWFQLNAEYRTAIQQVESAKQYYHSLSGQLAMMKQRQSELAQAAPQPLFDTSMSRASSLRQQPRRTPSGPAVTNVSSSSGFPITAGPTIGNGMPSVGPSLPNTSSPFWLFHTSGTEPSQRSGDRPTSDSGMSQSEMEILTGGAPMSPSAGAELLPRGLLNEKEDSPPGLQPSAEFNKTRREEDTDSEGRQPSILPGLGPLSGLGMIPGLGAPQTRDLQGPTSPGSAGSRSPSLFASPRASTHNLTFSPVPDNGIDSDRRSTRSARSNRAASGSALQSGSRFTQILGLDKLANRPRGKTLSEDGPTLGSLSKEKSQSMPRNAEETVEEEPPLSRRRNSSHSGNFFGVLNRNFSSTKSPGASDFPKAIPAHRRAFNMFSSAKNSDGWGAILGGDGNRPSSPRPGSTHSTELPRPSQESTNWAFWPTTNEPFGQRSSPLSADWGMPSSALSSGARNWGSRHPSRRPSIQHGASGVSYDIIEDEADTDTADLLSSTQPPPQAPIGTKPSPVPATAESPTAAKLNPAAKTFTLFSRDRRGKNRAVDVPQTPDHDADLPTSSAGLASAGATTPHAAPGAPDPRPSSLLSSDHDFSPPTSRKSRDARSILTAESAASFTEQSSRNSLDRQSSTPASEAQGATPGSLQGRESFMAKLTRKSSSGKFGLPSFGKRRREVVADVDVGEEEEDLAQAGAGAGLGRSVDSIGAGAGAEREREMGKNQNRGSGRSWSSVFGKGRRERGEREGRGETPSLSEASAASEDEEGEEEE</sequence>
<dbReference type="Proteomes" id="UP001320706">
    <property type="component" value="Unassembled WGS sequence"/>
</dbReference>
<reference evidence="1" key="1">
    <citation type="submission" date="2024-02" db="EMBL/GenBank/DDBJ databases">
        <title>Metagenome Assembled Genome of Zalaria obscura JY119.</title>
        <authorList>
            <person name="Vighnesh L."/>
            <person name="Jagadeeshwari U."/>
            <person name="Venkata Ramana C."/>
            <person name="Sasikala C."/>
        </authorList>
    </citation>
    <scope>NUCLEOTIDE SEQUENCE</scope>
    <source>
        <strain evidence="1">JY119</strain>
    </source>
</reference>
<dbReference type="EMBL" id="JAMKPW020000014">
    <property type="protein sequence ID" value="KAK8211312.1"/>
    <property type="molecule type" value="Genomic_DNA"/>
</dbReference>
<comment type="caution">
    <text evidence="1">The sequence shown here is derived from an EMBL/GenBank/DDBJ whole genome shotgun (WGS) entry which is preliminary data.</text>
</comment>
<evidence type="ECO:0000313" key="2">
    <source>
        <dbReference type="Proteomes" id="UP001320706"/>
    </source>
</evidence>